<protein>
    <submittedName>
        <fullName evidence="1">Uncharacterized protein</fullName>
    </submittedName>
</protein>
<accession>A0A8S5UAP8</accession>
<sequence length="40" mass="4558">MAMSQSSHDRSSVDKPRPLWCSLVSVESLQQFRRHGGSNR</sequence>
<organism evidence="1">
    <name type="scientific">Siphoviridae sp. ctevH2</name>
    <dbReference type="NCBI Taxonomy" id="2825593"/>
    <lineage>
        <taxon>Viruses</taxon>
        <taxon>Duplodnaviria</taxon>
        <taxon>Heunggongvirae</taxon>
        <taxon>Uroviricota</taxon>
        <taxon>Caudoviricetes</taxon>
    </lineage>
</organism>
<dbReference type="EMBL" id="BK016056">
    <property type="protein sequence ID" value="DAF91540.1"/>
    <property type="molecule type" value="Genomic_DNA"/>
</dbReference>
<reference evidence="1" key="1">
    <citation type="journal article" date="2021" name="Proc. Natl. Acad. Sci. U.S.A.">
        <title>A Catalog of Tens of Thousands of Viruses from Human Metagenomes Reveals Hidden Associations with Chronic Diseases.</title>
        <authorList>
            <person name="Tisza M.J."/>
            <person name="Buck C.B."/>
        </authorList>
    </citation>
    <scope>NUCLEOTIDE SEQUENCE</scope>
    <source>
        <strain evidence="1">CtevH2</strain>
    </source>
</reference>
<name>A0A8S5UAP8_9CAUD</name>
<evidence type="ECO:0000313" key="1">
    <source>
        <dbReference type="EMBL" id="DAF91540.1"/>
    </source>
</evidence>
<proteinExistence type="predicted"/>